<reference evidence="1" key="1">
    <citation type="journal article" date="2022" name="bioRxiv">
        <title>Sequencing and chromosome-scale assembly of the giantPleurodeles waltlgenome.</title>
        <authorList>
            <person name="Brown T."/>
            <person name="Elewa A."/>
            <person name="Iarovenko S."/>
            <person name="Subramanian E."/>
            <person name="Araus A.J."/>
            <person name="Petzold A."/>
            <person name="Susuki M."/>
            <person name="Suzuki K.-i.T."/>
            <person name="Hayashi T."/>
            <person name="Toyoda A."/>
            <person name="Oliveira C."/>
            <person name="Osipova E."/>
            <person name="Leigh N.D."/>
            <person name="Simon A."/>
            <person name="Yun M.H."/>
        </authorList>
    </citation>
    <scope>NUCLEOTIDE SEQUENCE</scope>
    <source>
        <strain evidence="1">20211129_DDA</strain>
        <tissue evidence="1">Liver</tissue>
    </source>
</reference>
<evidence type="ECO:0000313" key="3">
    <source>
        <dbReference type="Proteomes" id="UP001066276"/>
    </source>
</evidence>
<dbReference type="AlphaFoldDB" id="A0AAV7V006"/>
<dbReference type="EMBL" id="JANPWB010000004">
    <property type="protein sequence ID" value="KAJ1194705.1"/>
    <property type="molecule type" value="Genomic_DNA"/>
</dbReference>
<gene>
    <name evidence="1" type="ORF">NDU88_003991</name>
    <name evidence="2" type="ORF">NDU88_003993</name>
</gene>
<accession>A0AAV7V006</accession>
<keyword evidence="3" id="KW-1185">Reference proteome</keyword>
<dbReference type="EMBL" id="JANPWB010000004">
    <property type="protein sequence ID" value="KAJ1194707.1"/>
    <property type="molecule type" value="Genomic_DNA"/>
</dbReference>
<evidence type="ECO:0000313" key="1">
    <source>
        <dbReference type="EMBL" id="KAJ1194705.1"/>
    </source>
</evidence>
<comment type="caution">
    <text evidence="1">The sequence shown here is derived from an EMBL/GenBank/DDBJ whole genome shotgun (WGS) entry which is preliminary data.</text>
</comment>
<proteinExistence type="predicted"/>
<name>A0AAV7V006_PLEWA</name>
<evidence type="ECO:0000313" key="2">
    <source>
        <dbReference type="EMBL" id="KAJ1194707.1"/>
    </source>
</evidence>
<feature type="non-terminal residue" evidence="1">
    <location>
        <position position="34"/>
    </location>
</feature>
<organism evidence="1 3">
    <name type="scientific">Pleurodeles waltl</name>
    <name type="common">Iberian ribbed newt</name>
    <dbReference type="NCBI Taxonomy" id="8319"/>
    <lineage>
        <taxon>Eukaryota</taxon>
        <taxon>Metazoa</taxon>
        <taxon>Chordata</taxon>
        <taxon>Craniata</taxon>
        <taxon>Vertebrata</taxon>
        <taxon>Euteleostomi</taxon>
        <taxon>Amphibia</taxon>
        <taxon>Batrachia</taxon>
        <taxon>Caudata</taxon>
        <taxon>Salamandroidea</taxon>
        <taxon>Salamandridae</taxon>
        <taxon>Pleurodelinae</taxon>
        <taxon>Pleurodeles</taxon>
    </lineage>
</organism>
<dbReference type="Proteomes" id="UP001066276">
    <property type="component" value="Chromosome 2_2"/>
</dbReference>
<feature type="non-terminal residue" evidence="1">
    <location>
        <position position="1"/>
    </location>
</feature>
<sequence>ARFGSTYTKIGTIQRRLAWPLRKDDTQIREAFHI</sequence>
<protein>
    <submittedName>
        <fullName evidence="1">Uncharacterized protein</fullName>
    </submittedName>
</protein>